<proteinExistence type="predicted"/>
<accession>A0A9D2LX17</accession>
<dbReference type="EMBL" id="DWXZ01000012">
    <property type="protein sequence ID" value="HJB36599.1"/>
    <property type="molecule type" value="Genomic_DNA"/>
</dbReference>
<dbReference type="SUPFAM" id="SSF142906">
    <property type="entry name" value="YjbR-like"/>
    <property type="match status" value="1"/>
</dbReference>
<feature type="compositionally biased region" description="Acidic residues" evidence="1">
    <location>
        <begin position="507"/>
        <end position="517"/>
    </location>
</feature>
<organism evidence="4 5">
    <name type="scientific">Candidatus Acutalibacter ornithocaccae</name>
    <dbReference type="NCBI Taxonomy" id="2838416"/>
    <lineage>
        <taxon>Bacteria</taxon>
        <taxon>Bacillati</taxon>
        <taxon>Bacillota</taxon>
        <taxon>Clostridia</taxon>
        <taxon>Eubacteriales</taxon>
        <taxon>Acutalibacteraceae</taxon>
        <taxon>Acutalibacter</taxon>
    </lineage>
</organism>
<protein>
    <submittedName>
        <fullName evidence="4">TerB N-terminal domain-containing protein</fullName>
    </submittedName>
</protein>
<evidence type="ECO:0000256" key="1">
    <source>
        <dbReference type="SAM" id="MobiDB-lite"/>
    </source>
</evidence>
<dbReference type="AlphaFoldDB" id="A0A9D2LX17"/>
<feature type="compositionally biased region" description="Pro residues" evidence="1">
    <location>
        <begin position="518"/>
        <end position="532"/>
    </location>
</feature>
<gene>
    <name evidence="4" type="ORF">H9942_00845</name>
</gene>
<feature type="domain" description="TerB N-terminal" evidence="2">
    <location>
        <begin position="146"/>
        <end position="340"/>
    </location>
</feature>
<feature type="region of interest" description="Disordered" evidence="1">
    <location>
        <begin position="503"/>
        <end position="534"/>
    </location>
</feature>
<dbReference type="InterPro" id="IPR025266">
    <property type="entry name" value="TerB_N"/>
</dbReference>
<comment type="caution">
    <text evidence="4">The sequence shown here is derived from an EMBL/GenBank/DDBJ whole genome shotgun (WGS) entry which is preliminary data.</text>
</comment>
<dbReference type="InterPro" id="IPR038056">
    <property type="entry name" value="YjbR-like_sf"/>
</dbReference>
<reference evidence="4" key="1">
    <citation type="journal article" date="2021" name="PeerJ">
        <title>Extensive microbial diversity within the chicken gut microbiome revealed by metagenomics and culture.</title>
        <authorList>
            <person name="Gilroy R."/>
            <person name="Ravi A."/>
            <person name="Getino M."/>
            <person name="Pursley I."/>
            <person name="Horton D.L."/>
            <person name="Alikhan N.F."/>
            <person name="Baker D."/>
            <person name="Gharbi K."/>
            <person name="Hall N."/>
            <person name="Watson M."/>
            <person name="Adriaenssens E.M."/>
            <person name="Foster-Nyarko E."/>
            <person name="Jarju S."/>
            <person name="Secka A."/>
            <person name="Antonio M."/>
            <person name="Oren A."/>
            <person name="Chaudhuri R.R."/>
            <person name="La Ragione R."/>
            <person name="Hildebrand F."/>
            <person name="Pallen M.J."/>
        </authorList>
    </citation>
    <scope>NUCLEOTIDE SEQUENCE</scope>
    <source>
        <strain evidence="4">ChiBcolR8-3208</strain>
    </source>
</reference>
<dbReference type="Pfam" id="PF13208">
    <property type="entry name" value="TerB_N"/>
    <property type="match status" value="1"/>
</dbReference>
<dbReference type="InterPro" id="IPR028932">
    <property type="entry name" value="TerB-C"/>
</dbReference>
<evidence type="ECO:0000259" key="2">
    <source>
        <dbReference type="Pfam" id="PF13208"/>
    </source>
</evidence>
<dbReference type="Proteomes" id="UP000824214">
    <property type="component" value="Unassembled WGS sequence"/>
</dbReference>
<evidence type="ECO:0000313" key="5">
    <source>
        <dbReference type="Proteomes" id="UP000824214"/>
    </source>
</evidence>
<reference evidence="4" key="2">
    <citation type="submission" date="2021-04" db="EMBL/GenBank/DDBJ databases">
        <authorList>
            <person name="Gilroy R."/>
        </authorList>
    </citation>
    <scope>NUCLEOTIDE SEQUENCE</scope>
    <source>
        <strain evidence="4">ChiBcolR8-3208</strain>
    </source>
</reference>
<feature type="domain" description="TerB-C" evidence="3">
    <location>
        <begin position="473"/>
        <end position="606"/>
    </location>
</feature>
<evidence type="ECO:0000259" key="3">
    <source>
        <dbReference type="Pfam" id="PF15615"/>
    </source>
</evidence>
<sequence length="615" mass="69608">MELSQLTAYAQLKFHMREQRPWPDFPGFSVLADPVTGKWAALLMRQWDSDSGEEIQRCDMRCGQQVLAQRPAPFLSKPFRMKGPNWVGVTFHGGTEPETVFRLLDQAVSQSQRGYTIVLEQKPTSAAVVYADTPLSAPGKPFPSIGEEVPEKIYQMRGLYQCREGTFAEKCQNFYRQGKFMEDYEDDRPWNGDYTRYFPTYHDLNVRQLRGYFTWRDQVRKGEFTPIATSMAYIYVYELLNGIGAASPEDALEKLQAFQTGFVESGVGEASMGKNLRQWMLEFAVLHNLPPQTARSFASPQVLRRDEALVTLRSPQEATDQAVLEALCAFGPKKLEESPVVKKEGARGVHLFAEVWRQGLALSAQKGEDLFTACFGRLDSYPWSPLSNAVYWEEQPHPDADYALDPCRIYRCRGGHWQEERYENLYFGKDKLPGLLHQADRLLRKYLKTGHYLREKPEEAWAVPYVEAVLQAERAAALEAARPKITIDLSHLERIRRDAQATRESLLTDEERGEDEPSPPPVEEAPPAPEQPAPCAQVPGLEPGYVQLLLALLRGEPTAPLVQAHKWMPSVVADAINQAFFDDIGDNILECDAAAITLVEDYREEILEMLGGINP</sequence>
<dbReference type="Gene3D" id="3.90.1150.30">
    <property type="match status" value="1"/>
</dbReference>
<dbReference type="Pfam" id="PF15615">
    <property type="entry name" value="TerB_C"/>
    <property type="match status" value="1"/>
</dbReference>
<name>A0A9D2LX17_9FIRM</name>
<evidence type="ECO:0000313" key="4">
    <source>
        <dbReference type="EMBL" id="HJB36599.1"/>
    </source>
</evidence>